<comment type="caution">
    <text evidence="2">The sequence shown here is derived from an EMBL/GenBank/DDBJ whole genome shotgun (WGS) entry which is preliminary data.</text>
</comment>
<proteinExistence type="predicted"/>
<reference evidence="2 3" key="1">
    <citation type="journal article" date="2024" name="BMC Genomics">
        <title>De novo assembly and annotation of Popillia japonica's genome with initial clues to its potential as an invasive pest.</title>
        <authorList>
            <person name="Cucini C."/>
            <person name="Boschi S."/>
            <person name="Funari R."/>
            <person name="Cardaioli E."/>
            <person name="Iannotti N."/>
            <person name="Marturano G."/>
            <person name="Paoli F."/>
            <person name="Bruttini M."/>
            <person name="Carapelli A."/>
            <person name="Frati F."/>
            <person name="Nardi F."/>
        </authorList>
    </citation>
    <scope>NUCLEOTIDE SEQUENCE [LARGE SCALE GENOMIC DNA]</scope>
    <source>
        <strain evidence="2">DMR45628</strain>
    </source>
</reference>
<feature type="compositionally biased region" description="Basic and acidic residues" evidence="1">
    <location>
        <begin position="1"/>
        <end position="18"/>
    </location>
</feature>
<evidence type="ECO:0000256" key="1">
    <source>
        <dbReference type="SAM" id="MobiDB-lite"/>
    </source>
</evidence>
<evidence type="ECO:0000313" key="2">
    <source>
        <dbReference type="EMBL" id="KAK9754914.1"/>
    </source>
</evidence>
<organism evidence="2 3">
    <name type="scientific">Popillia japonica</name>
    <name type="common">Japanese beetle</name>
    <dbReference type="NCBI Taxonomy" id="7064"/>
    <lineage>
        <taxon>Eukaryota</taxon>
        <taxon>Metazoa</taxon>
        <taxon>Ecdysozoa</taxon>
        <taxon>Arthropoda</taxon>
        <taxon>Hexapoda</taxon>
        <taxon>Insecta</taxon>
        <taxon>Pterygota</taxon>
        <taxon>Neoptera</taxon>
        <taxon>Endopterygota</taxon>
        <taxon>Coleoptera</taxon>
        <taxon>Polyphaga</taxon>
        <taxon>Scarabaeiformia</taxon>
        <taxon>Scarabaeidae</taxon>
        <taxon>Rutelinae</taxon>
        <taxon>Popillia</taxon>
    </lineage>
</organism>
<dbReference type="EMBL" id="JASPKY010000004">
    <property type="protein sequence ID" value="KAK9754914.1"/>
    <property type="molecule type" value="Genomic_DNA"/>
</dbReference>
<dbReference type="Proteomes" id="UP001458880">
    <property type="component" value="Unassembled WGS sequence"/>
</dbReference>
<gene>
    <name evidence="2" type="ORF">QE152_g937</name>
</gene>
<name>A0AAW1NE07_POPJA</name>
<protein>
    <submittedName>
        <fullName evidence="2">Uncharacterized protein</fullName>
    </submittedName>
</protein>
<feature type="region of interest" description="Disordered" evidence="1">
    <location>
        <begin position="1"/>
        <end position="68"/>
    </location>
</feature>
<keyword evidence="3" id="KW-1185">Reference proteome</keyword>
<sequence>MDKHADEYTQQITDRENATEEQDIDSIAYQASPLQQNDNDDPREQENSNQNERKRQSHQTDGSIAKKKRTGSALPLICFSFCELNLRNVPRSPKKDISCCKRIYGHCRWQTVAYDITGYNLGKLSVRSSGFMGIVVGRPSRTILLDRTGEENWNSMLATDDTPVIIRSYGLRRRRKTGEENWNSMLATDDTPVIIRSYGLRRRRNWSIFRNNSIGSLLNELAYCSKLVVRQFAKRARVLFQVSGINSLDYFGK</sequence>
<feature type="compositionally biased region" description="Basic and acidic residues" evidence="1">
    <location>
        <begin position="40"/>
        <end position="54"/>
    </location>
</feature>
<evidence type="ECO:0000313" key="3">
    <source>
        <dbReference type="Proteomes" id="UP001458880"/>
    </source>
</evidence>
<dbReference type="AlphaFoldDB" id="A0AAW1NE07"/>
<accession>A0AAW1NE07</accession>